<proteinExistence type="predicted"/>
<name>A0AA36G214_9BILA</name>
<keyword evidence="1" id="KW-0732">Signal</keyword>
<comment type="caution">
    <text evidence="2">The sequence shown here is derived from an EMBL/GenBank/DDBJ whole genome shotgun (WGS) entry which is preliminary data.</text>
</comment>
<evidence type="ECO:0000313" key="3">
    <source>
        <dbReference type="Proteomes" id="UP001177023"/>
    </source>
</evidence>
<reference evidence="2" key="1">
    <citation type="submission" date="2023-06" db="EMBL/GenBank/DDBJ databases">
        <authorList>
            <person name="Delattre M."/>
        </authorList>
    </citation>
    <scope>NUCLEOTIDE SEQUENCE</scope>
    <source>
        <strain evidence="2">AF72</strain>
    </source>
</reference>
<keyword evidence="3" id="KW-1185">Reference proteome</keyword>
<feature type="non-terminal residue" evidence="2">
    <location>
        <position position="1"/>
    </location>
</feature>
<dbReference type="EMBL" id="CATQJA010002641">
    <property type="protein sequence ID" value="CAJ0575775.1"/>
    <property type="molecule type" value="Genomic_DNA"/>
</dbReference>
<feature type="signal peptide" evidence="1">
    <location>
        <begin position="1"/>
        <end position="21"/>
    </location>
</feature>
<protein>
    <submittedName>
        <fullName evidence="2">Uncharacterized protein</fullName>
    </submittedName>
</protein>
<evidence type="ECO:0000256" key="1">
    <source>
        <dbReference type="SAM" id="SignalP"/>
    </source>
</evidence>
<organism evidence="2 3">
    <name type="scientific">Mesorhabditis spiculigera</name>
    <dbReference type="NCBI Taxonomy" id="96644"/>
    <lineage>
        <taxon>Eukaryota</taxon>
        <taxon>Metazoa</taxon>
        <taxon>Ecdysozoa</taxon>
        <taxon>Nematoda</taxon>
        <taxon>Chromadorea</taxon>
        <taxon>Rhabditida</taxon>
        <taxon>Rhabditina</taxon>
        <taxon>Rhabditomorpha</taxon>
        <taxon>Rhabditoidea</taxon>
        <taxon>Rhabditidae</taxon>
        <taxon>Mesorhabditinae</taxon>
        <taxon>Mesorhabditis</taxon>
    </lineage>
</organism>
<accession>A0AA36G214</accession>
<gene>
    <name evidence="2" type="ORF">MSPICULIGERA_LOCUS14082</name>
</gene>
<evidence type="ECO:0000313" key="2">
    <source>
        <dbReference type="EMBL" id="CAJ0575775.1"/>
    </source>
</evidence>
<dbReference type="AlphaFoldDB" id="A0AA36G214"/>
<feature type="chain" id="PRO_5041329679" evidence="1">
    <location>
        <begin position="22"/>
        <end position="85"/>
    </location>
</feature>
<sequence>MFSKLTTVFLLLAAVAAIGSATPDSYAAYRPLPGGSTVDPPGTIGTGYVISTTPTSAPTTTGPTSGATTVLSGLLTAAVAGRLLI</sequence>
<dbReference type="Proteomes" id="UP001177023">
    <property type="component" value="Unassembled WGS sequence"/>
</dbReference>